<dbReference type="Gene3D" id="3.30.700.10">
    <property type="entry name" value="Glycoprotein, Type 4 Pilin"/>
    <property type="match status" value="1"/>
</dbReference>
<keyword evidence="2" id="KW-0812">Transmembrane</keyword>
<organism evidence="3">
    <name type="scientific">uncultured bacterium Lac161</name>
    <dbReference type="NCBI Taxonomy" id="1403002"/>
    <lineage>
        <taxon>Bacteria</taxon>
        <taxon>environmental samples</taxon>
    </lineage>
</organism>
<dbReference type="SUPFAM" id="SSF54523">
    <property type="entry name" value="Pili subunits"/>
    <property type="match status" value="1"/>
</dbReference>
<dbReference type="NCBIfam" id="TIGR02532">
    <property type="entry name" value="IV_pilin_GFxxxE"/>
    <property type="match status" value="1"/>
</dbReference>
<dbReference type="PRINTS" id="PR00813">
    <property type="entry name" value="BCTERIALGSPG"/>
</dbReference>
<accession>A0A059QB13</accession>
<evidence type="ECO:0008006" key="4">
    <source>
        <dbReference type="Google" id="ProtNLM"/>
    </source>
</evidence>
<evidence type="ECO:0000256" key="1">
    <source>
        <dbReference type="ARBA" id="ARBA00022481"/>
    </source>
</evidence>
<proteinExistence type="predicted"/>
<dbReference type="EMBL" id="KF255994">
    <property type="protein sequence ID" value="AGW45558.1"/>
    <property type="molecule type" value="Genomic_DNA"/>
</dbReference>
<evidence type="ECO:0000313" key="3">
    <source>
        <dbReference type="EMBL" id="AGW45558.1"/>
    </source>
</evidence>
<dbReference type="GO" id="GO:0015627">
    <property type="term" value="C:type II protein secretion system complex"/>
    <property type="evidence" value="ECO:0007669"/>
    <property type="project" value="InterPro"/>
</dbReference>
<dbReference type="PROSITE" id="PS00409">
    <property type="entry name" value="PROKAR_NTER_METHYL"/>
    <property type="match status" value="1"/>
</dbReference>
<dbReference type="GO" id="GO:0015628">
    <property type="term" value="P:protein secretion by the type II secretion system"/>
    <property type="evidence" value="ECO:0007669"/>
    <property type="project" value="InterPro"/>
</dbReference>
<dbReference type="InterPro" id="IPR000983">
    <property type="entry name" value="Bac_GSPG_pilin"/>
</dbReference>
<dbReference type="InterPro" id="IPR045584">
    <property type="entry name" value="Pilin-like"/>
</dbReference>
<keyword evidence="1" id="KW-0488">Methylation</keyword>
<keyword evidence="2" id="KW-0472">Membrane</keyword>
<keyword evidence="2" id="KW-1133">Transmembrane helix</keyword>
<name>A0A059QB13_9BACT</name>
<dbReference type="InterPro" id="IPR012902">
    <property type="entry name" value="N_methyl_site"/>
</dbReference>
<evidence type="ECO:0000256" key="2">
    <source>
        <dbReference type="SAM" id="Phobius"/>
    </source>
</evidence>
<dbReference type="AlphaFoldDB" id="A0A059QB13"/>
<dbReference type="Pfam" id="PF07963">
    <property type="entry name" value="N_methyl"/>
    <property type="match status" value="1"/>
</dbReference>
<feature type="transmembrane region" description="Helical" evidence="2">
    <location>
        <begin position="31"/>
        <end position="55"/>
    </location>
</feature>
<dbReference type="PANTHER" id="PTHR30093">
    <property type="entry name" value="GENERAL SECRETION PATHWAY PROTEIN G"/>
    <property type="match status" value="1"/>
</dbReference>
<sequence length="235" mass="25779">MFVEGNRLRGFSPSSKLPDLIRQKMKRRSGFTLIELLVVIAIIAILASLLLPALAKAKQHAVATKCLNNLKQIGLASMMYVNDNDDSLPLSSHEGLSWIATLQPDLAGTNLHLCPIDKIPGRLSSYAVNDFLLPPDPPESRPAYSKFTAVPSSSDTMMMAEISDSTTTDHFHFADPDDPNAYSTLAFFLAVAAERHSKGATYLFVDGHAERISWSQTKNILNQPRSRFVNPAGKP</sequence>
<reference evidence="3" key="1">
    <citation type="submission" date="2013-06" db="EMBL/GenBank/DDBJ databases">
        <title>Functional metagenomics reveals novel beta-galactosidases not predictable from gene sequences.</title>
        <authorList>
            <person name="Cheng J."/>
            <person name="Engel K."/>
            <person name="Romantsov T."/>
            <person name="Neufeld J.D."/>
            <person name="Rose D.R."/>
            <person name="Charles T.C."/>
        </authorList>
    </citation>
    <scope>NUCLEOTIDE SEQUENCE</scope>
</reference>
<protein>
    <recommendedName>
        <fullName evidence="4">Prepilin-type N-terminal cleavage/methylation domain-containing protein</fullName>
    </recommendedName>
</protein>